<dbReference type="EMBL" id="UINC01230851">
    <property type="protein sequence ID" value="SVE63145.1"/>
    <property type="molecule type" value="Genomic_DNA"/>
</dbReference>
<protein>
    <recommendedName>
        <fullName evidence="2">Fibronectin type-III domain-containing protein</fullName>
    </recommendedName>
</protein>
<name>A0A383F420_9ZZZZ</name>
<organism evidence="1">
    <name type="scientific">marine metagenome</name>
    <dbReference type="NCBI Taxonomy" id="408172"/>
    <lineage>
        <taxon>unclassified sequences</taxon>
        <taxon>metagenomes</taxon>
        <taxon>ecological metagenomes</taxon>
    </lineage>
</organism>
<gene>
    <name evidence="1" type="ORF">METZ01_LOCUS515999</name>
</gene>
<feature type="non-terminal residue" evidence="1">
    <location>
        <position position="228"/>
    </location>
</feature>
<evidence type="ECO:0000313" key="1">
    <source>
        <dbReference type="EMBL" id="SVE63145.1"/>
    </source>
</evidence>
<accession>A0A383F420</accession>
<reference evidence="1" key="1">
    <citation type="submission" date="2018-05" db="EMBL/GenBank/DDBJ databases">
        <authorList>
            <person name="Lanie J.A."/>
            <person name="Ng W.-L."/>
            <person name="Kazmierczak K.M."/>
            <person name="Andrzejewski T.M."/>
            <person name="Davidsen T.M."/>
            <person name="Wayne K.J."/>
            <person name="Tettelin H."/>
            <person name="Glass J.I."/>
            <person name="Rusch D."/>
            <person name="Podicherti R."/>
            <person name="Tsui H.-C.T."/>
            <person name="Winkler M.E."/>
        </authorList>
    </citation>
    <scope>NUCLEOTIDE SEQUENCE</scope>
</reference>
<dbReference type="InterPro" id="IPR013783">
    <property type="entry name" value="Ig-like_fold"/>
</dbReference>
<dbReference type="AlphaFoldDB" id="A0A383F420"/>
<evidence type="ECO:0008006" key="2">
    <source>
        <dbReference type="Google" id="ProtNLM"/>
    </source>
</evidence>
<sequence>QTDLIKNKETVQNIYDQDYRFPPPPTKPSLTAVSGDRKVTLYWDRRAEQNMDPILKKLDFQGYKIYKATDPNFNDVRNVTNADGVVEGYQPLAQYDLDDDITGYFYPNEELFQDAQGFTYNLGSNTGLVHQYVDEDVLNGRTYYYALVAYDTGDTTNGLFPAENSKFIQILPSGEVITDQNTAVVIPSSFAAGYALDTTIVVEAGNNTVATGSISVTIVDETQLKGHE</sequence>
<feature type="non-terminal residue" evidence="1">
    <location>
        <position position="1"/>
    </location>
</feature>
<dbReference type="Gene3D" id="2.60.40.10">
    <property type="entry name" value="Immunoglobulins"/>
    <property type="match status" value="1"/>
</dbReference>
<proteinExistence type="predicted"/>